<evidence type="ECO:0000313" key="5">
    <source>
        <dbReference type="Proteomes" id="UP000269097"/>
    </source>
</evidence>
<gene>
    <name evidence="4" type="ORF">EAV92_10685</name>
</gene>
<dbReference type="RefSeq" id="WP_123041070.1">
    <property type="nucleotide sequence ID" value="NZ_CP033433.1"/>
</dbReference>
<keyword evidence="5" id="KW-1185">Reference proteome</keyword>
<evidence type="ECO:0000313" key="4">
    <source>
        <dbReference type="EMBL" id="AYQ72988.1"/>
    </source>
</evidence>
<dbReference type="KEGG" id="coh:EAV92_10685"/>
<evidence type="ECO:0000259" key="3">
    <source>
        <dbReference type="PROSITE" id="PS01031"/>
    </source>
</evidence>
<dbReference type="PROSITE" id="PS01031">
    <property type="entry name" value="SHSP"/>
    <property type="match status" value="1"/>
</dbReference>
<dbReference type="Pfam" id="PF00011">
    <property type="entry name" value="HSP20"/>
    <property type="match status" value="1"/>
</dbReference>
<dbReference type="Proteomes" id="UP000269097">
    <property type="component" value="Chromosome"/>
</dbReference>
<evidence type="ECO:0000256" key="2">
    <source>
        <dbReference type="RuleBase" id="RU003616"/>
    </source>
</evidence>
<sequence length="142" mass="16101">MDQERTRLPKEFYSQASQVLGEDFWQEISGLIPVPGPRVDVYHDTTAVFVLAELPGLLSADQIGIRLEGQTLELEGELPCPYPVTENRILQRERFFGPFRRALALPKPVSPDAIRAKYSRGLLVIELPLREPAEQTKINVEF</sequence>
<name>A0A3G3JXL0_9BACL</name>
<protein>
    <submittedName>
        <fullName evidence="4">Hsp20/alpha crystallin family protein</fullName>
    </submittedName>
</protein>
<dbReference type="EMBL" id="CP033433">
    <property type="protein sequence ID" value="AYQ72988.1"/>
    <property type="molecule type" value="Genomic_DNA"/>
</dbReference>
<dbReference type="InterPro" id="IPR008978">
    <property type="entry name" value="HSP20-like_chaperone"/>
</dbReference>
<reference evidence="4 5" key="1">
    <citation type="submission" date="2018-10" db="EMBL/GenBank/DDBJ databases">
        <title>Genome Sequence of Cohnella sp.</title>
        <authorList>
            <person name="Srinivasan S."/>
            <person name="Kim M.K."/>
        </authorList>
    </citation>
    <scope>NUCLEOTIDE SEQUENCE [LARGE SCALE GENOMIC DNA]</scope>
    <source>
        <strain evidence="4 5">18JY8-7</strain>
    </source>
</reference>
<dbReference type="CDD" id="cd06464">
    <property type="entry name" value="ACD_sHsps-like"/>
    <property type="match status" value="1"/>
</dbReference>
<dbReference type="SUPFAM" id="SSF49764">
    <property type="entry name" value="HSP20-like chaperones"/>
    <property type="match status" value="1"/>
</dbReference>
<comment type="similarity">
    <text evidence="1 2">Belongs to the small heat shock protein (HSP20) family.</text>
</comment>
<dbReference type="InterPro" id="IPR002068">
    <property type="entry name" value="A-crystallin/Hsp20_dom"/>
</dbReference>
<evidence type="ECO:0000256" key="1">
    <source>
        <dbReference type="PROSITE-ProRule" id="PRU00285"/>
    </source>
</evidence>
<organism evidence="4 5">
    <name type="scientific">Cohnella candidum</name>
    <dbReference type="NCBI Taxonomy" id="2674991"/>
    <lineage>
        <taxon>Bacteria</taxon>
        <taxon>Bacillati</taxon>
        <taxon>Bacillota</taxon>
        <taxon>Bacilli</taxon>
        <taxon>Bacillales</taxon>
        <taxon>Paenibacillaceae</taxon>
        <taxon>Cohnella</taxon>
    </lineage>
</organism>
<accession>A0A3G3JXL0</accession>
<dbReference type="Gene3D" id="2.60.40.790">
    <property type="match status" value="1"/>
</dbReference>
<proteinExistence type="inferred from homology"/>
<feature type="domain" description="SHSP" evidence="3">
    <location>
        <begin position="30"/>
        <end position="142"/>
    </location>
</feature>
<dbReference type="AlphaFoldDB" id="A0A3G3JXL0"/>